<evidence type="ECO:0000313" key="2">
    <source>
        <dbReference type="EMBL" id="KAL3785322.1"/>
    </source>
</evidence>
<dbReference type="EMBL" id="JABMIG020000217">
    <property type="protein sequence ID" value="KAL3785322.1"/>
    <property type="molecule type" value="Genomic_DNA"/>
</dbReference>
<feature type="compositionally biased region" description="Basic and acidic residues" evidence="1">
    <location>
        <begin position="43"/>
        <end position="53"/>
    </location>
</feature>
<feature type="compositionally biased region" description="Basic and acidic residues" evidence="1">
    <location>
        <begin position="19"/>
        <end position="34"/>
    </location>
</feature>
<feature type="region of interest" description="Disordered" evidence="1">
    <location>
        <begin position="84"/>
        <end position="110"/>
    </location>
</feature>
<feature type="region of interest" description="Disordered" evidence="1">
    <location>
        <begin position="1"/>
        <end position="54"/>
    </location>
</feature>
<evidence type="ECO:0000313" key="3">
    <source>
        <dbReference type="Proteomes" id="UP001516023"/>
    </source>
</evidence>
<comment type="caution">
    <text evidence="2">The sequence shown here is derived from an EMBL/GenBank/DDBJ whole genome shotgun (WGS) entry which is preliminary data.</text>
</comment>
<dbReference type="AlphaFoldDB" id="A0ABD3PBF4"/>
<feature type="compositionally biased region" description="Basic and acidic residues" evidence="1">
    <location>
        <begin position="91"/>
        <end position="105"/>
    </location>
</feature>
<name>A0ABD3PBF4_9STRA</name>
<dbReference type="Proteomes" id="UP001516023">
    <property type="component" value="Unassembled WGS sequence"/>
</dbReference>
<keyword evidence="3" id="KW-1185">Reference proteome</keyword>
<reference evidence="2 3" key="1">
    <citation type="journal article" date="2020" name="G3 (Bethesda)">
        <title>Improved Reference Genome for Cyclotella cryptica CCMP332, a Model for Cell Wall Morphogenesis, Salinity Adaptation, and Lipid Production in Diatoms (Bacillariophyta).</title>
        <authorList>
            <person name="Roberts W.R."/>
            <person name="Downey K.M."/>
            <person name="Ruck E.C."/>
            <person name="Traller J.C."/>
            <person name="Alverson A.J."/>
        </authorList>
    </citation>
    <scope>NUCLEOTIDE SEQUENCE [LARGE SCALE GENOMIC DNA]</scope>
    <source>
        <strain evidence="2 3">CCMP332</strain>
    </source>
</reference>
<accession>A0ABD3PBF4</accession>
<gene>
    <name evidence="2" type="ORF">HJC23_008886</name>
</gene>
<organism evidence="2 3">
    <name type="scientific">Cyclotella cryptica</name>
    <dbReference type="NCBI Taxonomy" id="29204"/>
    <lineage>
        <taxon>Eukaryota</taxon>
        <taxon>Sar</taxon>
        <taxon>Stramenopiles</taxon>
        <taxon>Ochrophyta</taxon>
        <taxon>Bacillariophyta</taxon>
        <taxon>Coscinodiscophyceae</taxon>
        <taxon>Thalassiosirophycidae</taxon>
        <taxon>Stephanodiscales</taxon>
        <taxon>Stephanodiscaceae</taxon>
        <taxon>Cyclotella</taxon>
    </lineage>
</organism>
<protein>
    <submittedName>
        <fullName evidence="2">Uncharacterized protein</fullName>
    </submittedName>
</protein>
<evidence type="ECO:0000256" key="1">
    <source>
        <dbReference type="SAM" id="MobiDB-lite"/>
    </source>
</evidence>
<proteinExistence type="predicted"/>
<sequence>MKRETIRHSPLSETVGIQHRADVNLRSRSAHNDADAEPSSSPGRDKNKKDGRGRSPSIPAIVFFVGACACSAHLVVKITELSPNGRNRSATSEEDRGTQARDSLKHQYRPSPASILQKQTSSLHIEYPHDPVALRAMEAEVESILKQPVISCLKEFPKDAKSFEPTNPCPVHRDSSNSGIVIYNPSSTDKFICNGDIVLGPKKLLMLEKDEDCWKRPIETLLLARSFPASPTFENRGSFPGIVVEATPSNEHAHDDTFSSSYVSKKNLLSSTDPSSPACDVKCDFETLTGGVQRRYIYGTDWEFTLSMEGEQYYPDLKVDVNAWKDNVSST</sequence>